<evidence type="ECO:0000313" key="1">
    <source>
        <dbReference type="EMBL" id="KAI5678021.1"/>
    </source>
</evidence>
<name>A0ACC0BZG4_CATRO</name>
<dbReference type="Proteomes" id="UP001060085">
    <property type="component" value="Linkage Group LG02"/>
</dbReference>
<comment type="caution">
    <text evidence="1">The sequence shown here is derived from an EMBL/GenBank/DDBJ whole genome shotgun (WGS) entry which is preliminary data.</text>
</comment>
<sequence length="288" mass="31999">MIVELHTLSESKHAKYGYTYQTGRNWDQRDYPDHVFTKKLKLPRDSLAPVTNSSSVDQRIACQLPEQLKAQFPTENSLSGLKGPWLSDLTITLSHPWQGPDISPGSSSATLVFPGIRLVTLSLGHFLGSPDEFLLMCRLRLSGTQISLMLNLLLLLVLSISNFRLMIHAHVLRKALKGDKILKERVALRSNLEVIGMIPGTSLIQGRKRTRTVLKGTSSSKISAKKTRVVTLPLSVPLKVKNVINKHFYSRIAELRMVELIDKPRKLETVQGDGVVFGNGLCGTIPLC</sequence>
<organism evidence="1 2">
    <name type="scientific">Catharanthus roseus</name>
    <name type="common">Madagascar periwinkle</name>
    <name type="synonym">Vinca rosea</name>
    <dbReference type="NCBI Taxonomy" id="4058"/>
    <lineage>
        <taxon>Eukaryota</taxon>
        <taxon>Viridiplantae</taxon>
        <taxon>Streptophyta</taxon>
        <taxon>Embryophyta</taxon>
        <taxon>Tracheophyta</taxon>
        <taxon>Spermatophyta</taxon>
        <taxon>Magnoliopsida</taxon>
        <taxon>eudicotyledons</taxon>
        <taxon>Gunneridae</taxon>
        <taxon>Pentapetalae</taxon>
        <taxon>asterids</taxon>
        <taxon>lamiids</taxon>
        <taxon>Gentianales</taxon>
        <taxon>Apocynaceae</taxon>
        <taxon>Rauvolfioideae</taxon>
        <taxon>Vinceae</taxon>
        <taxon>Catharanthinae</taxon>
        <taxon>Catharanthus</taxon>
    </lineage>
</organism>
<protein>
    <submittedName>
        <fullName evidence="1">Uncharacterized protein</fullName>
    </submittedName>
</protein>
<gene>
    <name evidence="1" type="ORF">M9H77_08971</name>
</gene>
<accession>A0ACC0BZG4</accession>
<dbReference type="EMBL" id="CM044702">
    <property type="protein sequence ID" value="KAI5678021.1"/>
    <property type="molecule type" value="Genomic_DNA"/>
</dbReference>
<keyword evidence="2" id="KW-1185">Reference proteome</keyword>
<reference evidence="2" key="1">
    <citation type="journal article" date="2023" name="Nat. Plants">
        <title>Single-cell RNA sequencing provides a high-resolution roadmap for understanding the multicellular compartmentation of specialized metabolism.</title>
        <authorList>
            <person name="Sun S."/>
            <person name="Shen X."/>
            <person name="Li Y."/>
            <person name="Li Y."/>
            <person name="Wang S."/>
            <person name="Li R."/>
            <person name="Zhang H."/>
            <person name="Shen G."/>
            <person name="Guo B."/>
            <person name="Wei J."/>
            <person name="Xu J."/>
            <person name="St-Pierre B."/>
            <person name="Chen S."/>
            <person name="Sun C."/>
        </authorList>
    </citation>
    <scope>NUCLEOTIDE SEQUENCE [LARGE SCALE GENOMIC DNA]</scope>
</reference>
<evidence type="ECO:0000313" key="2">
    <source>
        <dbReference type="Proteomes" id="UP001060085"/>
    </source>
</evidence>
<proteinExistence type="predicted"/>